<dbReference type="InterPro" id="IPR051396">
    <property type="entry name" value="Bact_Antivir_Def_Nuclease"/>
</dbReference>
<dbReference type="RefSeq" id="WP_166935744.1">
    <property type="nucleotide sequence ID" value="NZ_VWXC01000020.1"/>
</dbReference>
<dbReference type="SUPFAM" id="SSF52540">
    <property type="entry name" value="P-loop containing nucleoside triphosphate hydrolases"/>
    <property type="match status" value="1"/>
</dbReference>
<dbReference type="PANTHER" id="PTHR43581:SF2">
    <property type="entry name" value="EXCINUCLEASE ATPASE SUBUNIT"/>
    <property type="match status" value="1"/>
</dbReference>
<accession>A0ABX0RUN6</accession>
<comment type="caution">
    <text evidence="2">The sequence shown here is derived from an EMBL/GenBank/DDBJ whole genome shotgun (WGS) entry which is preliminary data.</text>
</comment>
<proteinExistence type="predicted"/>
<dbReference type="InterPro" id="IPR027417">
    <property type="entry name" value="P-loop_NTPase"/>
</dbReference>
<dbReference type="InterPro" id="IPR041685">
    <property type="entry name" value="AAA_GajA/Old/RecF-like"/>
</dbReference>
<keyword evidence="3" id="KW-1185">Reference proteome</keyword>
<dbReference type="PANTHER" id="PTHR43581">
    <property type="entry name" value="ATP/GTP PHOSPHATASE"/>
    <property type="match status" value="1"/>
</dbReference>
<dbReference type="Proteomes" id="UP001515780">
    <property type="component" value="Unassembled WGS sequence"/>
</dbReference>
<reference evidence="2 3" key="1">
    <citation type="journal article" date="2019" name="bioRxiv">
        <title>Bacteria contribute to plant secondary compound degradation in a generalist herbivore system.</title>
        <authorList>
            <person name="Francoeur C.B."/>
            <person name="Khadempour L."/>
            <person name="Moreira-Soto R.D."/>
            <person name="Gotting K."/>
            <person name="Book A.J."/>
            <person name="Pinto-Tomas A.A."/>
            <person name="Keefover-Ring K."/>
            <person name="Currie C.R."/>
        </authorList>
    </citation>
    <scope>NUCLEOTIDE SEQUENCE [LARGE SCALE GENOMIC DNA]</scope>
    <source>
        <strain evidence="2">Al-1710</strain>
    </source>
</reference>
<dbReference type="EMBL" id="VWXC01000020">
    <property type="protein sequence ID" value="NIG21306.1"/>
    <property type="molecule type" value="Genomic_DNA"/>
</dbReference>
<name>A0ABX0RUN6_9GAMM</name>
<evidence type="ECO:0000313" key="3">
    <source>
        <dbReference type="Proteomes" id="UP001515780"/>
    </source>
</evidence>
<protein>
    <submittedName>
        <fullName evidence="2">AAA family ATPase</fullName>
    </submittedName>
</protein>
<sequence>MKLIRLEIRKLFGLLDYSIPLDENEITMLTGPNGYGKTMILNILHSILANRLNVLCTLKFEQITLYHQEGTVFIRGNGTDCLTLIAEGASGAEPVAETLTLKEEKSQAHFWGRNNWIVEEKSAPNRTPDYARLTSDVLGALFPAGLISFIRADRLEKAADGTTVIDRCAEQLRNLMGAAEDESASFSQKLDATFPIRLFQRLQKQKQLYYTNIQQRLIGIQGKRRDYMQFGLIQTQEELLPDEGDAMEGSREYLNVLDLYINDAMEKLSPFETLHQKIALFESILREKVLAFKHIHISREQGFSFISESGDPVGRNMLSSGEQNQIVLLFCLIFNLRTHKVILIDEPEISLHVAWQQTFLDSLKKIQKINGYEKVIIATHSPAVISKNWPLTFDLYDIAHRDRAAPEAAGESE</sequence>
<dbReference type="Gene3D" id="3.40.50.300">
    <property type="entry name" value="P-loop containing nucleotide triphosphate hydrolases"/>
    <property type="match status" value="1"/>
</dbReference>
<organism evidence="2 3">
    <name type="scientific">Candidatus Pantoea communis</name>
    <dbReference type="NCBI Taxonomy" id="2608354"/>
    <lineage>
        <taxon>Bacteria</taxon>
        <taxon>Pseudomonadati</taxon>
        <taxon>Pseudomonadota</taxon>
        <taxon>Gammaproteobacteria</taxon>
        <taxon>Enterobacterales</taxon>
        <taxon>Erwiniaceae</taxon>
        <taxon>Pantoea</taxon>
    </lineage>
</organism>
<evidence type="ECO:0000259" key="1">
    <source>
        <dbReference type="Pfam" id="PF13175"/>
    </source>
</evidence>
<feature type="domain" description="Endonuclease GajA/Old nuclease/RecF-like AAA" evidence="1">
    <location>
        <begin position="243"/>
        <end position="385"/>
    </location>
</feature>
<dbReference type="Pfam" id="PF13175">
    <property type="entry name" value="AAA_15"/>
    <property type="match status" value="1"/>
</dbReference>
<gene>
    <name evidence="2" type="ORF">F3J37_21780</name>
</gene>
<evidence type="ECO:0000313" key="2">
    <source>
        <dbReference type="EMBL" id="NIG21306.1"/>
    </source>
</evidence>